<dbReference type="InterPro" id="IPR019289">
    <property type="entry name" value="Phage_tail_E/E"/>
</dbReference>
<organism evidence="1 2">
    <name type="scientific">Arsenophonus nasoniae</name>
    <name type="common">son-killer infecting Nasonia vitripennis</name>
    <dbReference type="NCBI Taxonomy" id="638"/>
    <lineage>
        <taxon>Bacteria</taxon>
        <taxon>Pseudomonadati</taxon>
        <taxon>Pseudomonadota</taxon>
        <taxon>Gammaproteobacteria</taxon>
        <taxon>Enterobacterales</taxon>
        <taxon>Morganellaceae</taxon>
        <taxon>Arsenophonus</taxon>
    </lineage>
</organism>
<dbReference type="Proteomes" id="UP001177595">
    <property type="component" value="Chromosome"/>
</dbReference>
<protein>
    <submittedName>
        <fullName evidence="1">Phage tail assembly protein</fullName>
    </submittedName>
</protein>
<dbReference type="AlphaFoldDB" id="A0AA95GQ27"/>
<gene>
    <name evidence="1" type="ORF">QE210_14320</name>
</gene>
<accession>A0AA95GQ27</accession>
<reference evidence="1" key="1">
    <citation type="submission" date="2023-04" db="EMBL/GenBank/DDBJ databases">
        <title>Genome dynamics across the evolutionary transition to endosymbiosis.</title>
        <authorList>
            <person name="Siozios S."/>
            <person name="Nadal-Jimenez P."/>
            <person name="Azagi T."/>
            <person name="Sprong H."/>
            <person name="Frost C.L."/>
            <person name="Parratt S.R."/>
            <person name="Taylor G."/>
            <person name="Brettell L."/>
            <person name="Lew K.C."/>
            <person name="Croft L."/>
            <person name="King K.C."/>
            <person name="Brockhurst M.A."/>
            <person name="Hypsa V."/>
            <person name="Novakova E."/>
            <person name="Darby A.C."/>
            <person name="Hurst G.D.D."/>
        </authorList>
    </citation>
    <scope>NUCLEOTIDE SEQUENCE</scope>
    <source>
        <strain evidence="1">APv</strain>
    </source>
</reference>
<proteinExistence type="predicted"/>
<sequence>MNDTYPLRFPYPLANGEMLTQVTVRRLTVRDMKQVRKQSQDPSDLDELLVASMTGLLPEDLDKMDLADYQALHGRFRDLAGLDTVSGTTA</sequence>
<dbReference type="RefSeq" id="WP_280624591.1">
    <property type="nucleotide sequence ID" value="NZ_CP123504.1"/>
</dbReference>
<evidence type="ECO:0000313" key="1">
    <source>
        <dbReference type="EMBL" id="WGM01006.1"/>
    </source>
</evidence>
<dbReference type="Pfam" id="PF10109">
    <property type="entry name" value="Phage_TAC_7"/>
    <property type="match status" value="1"/>
</dbReference>
<name>A0AA95GQ27_9GAMM</name>
<dbReference type="EMBL" id="CP123504">
    <property type="protein sequence ID" value="WGM01006.1"/>
    <property type="molecule type" value="Genomic_DNA"/>
</dbReference>
<evidence type="ECO:0000313" key="2">
    <source>
        <dbReference type="Proteomes" id="UP001177595"/>
    </source>
</evidence>